<dbReference type="SMART" id="SM00849">
    <property type="entry name" value="Lactamase_B"/>
    <property type="match status" value="1"/>
</dbReference>
<dbReference type="EMBL" id="CP094929">
    <property type="protein sequence ID" value="UOM50697.1"/>
    <property type="molecule type" value="Genomic_DNA"/>
</dbReference>
<dbReference type="PANTHER" id="PTHR42951">
    <property type="entry name" value="METALLO-BETA-LACTAMASE DOMAIN-CONTAINING"/>
    <property type="match status" value="1"/>
</dbReference>
<evidence type="ECO:0000259" key="1">
    <source>
        <dbReference type="SMART" id="SM00849"/>
    </source>
</evidence>
<dbReference type="Pfam" id="PF00753">
    <property type="entry name" value="Lactamase_B"/>
    <property type="match status" value="1"/>
</dbReference>
<evidence type="ECO:0000313" key="2">
    <source>
        <dbReference type="EMBL" id="UOM50697.1"/>
    </source>
</evidence>
<dbReference type="PANTHER" id="PTHR42951:SF22">
    <property type="entry name" value="METALLO BETA-LACTAMASE SUPERFAMILY LIPOPROTEIN"/>
    <property type="match status" value="1"/>
</dbReference>
<accession>A0ABY4DCP0</accession>
<dbReference type="InterPro" id="IPR001279">
    <property type="entry name" value="Metallo-B-lactamas"/>
</dbReference>
<keyword evidence="3" id="KW-1185">Reference proteome</keyword>
<dbReference type="SUPFAM" id="SSF56281">
    <property type="entry name" value="Metallo-hydrolase/oxidoreductase"/>
    <property type="match status" value="1"/>
</dbReference>
<dbReference type="Gene3D" id="3.60.15.10">
    <property type="entry name" value="Ribonuclease Z/Hydroxyacylglutathione hydrolase-like"/>
    <property type="match status" value="1"/>
</dbReference>
<dbReference type="InterPro" id="IPR036866">
    <property type="entry name" value="RibonucZ/Hydroxyglut_hydro"/>
</dbReference>
<dbReference type="RefSeq" id="WP_244772084.1">
    <property type="nucleotide sequence ID" value="NZ_CP094929.1"/>
</dbReference>
<gene>
    <name evidence="2" type="ORF">MUG09_14125</name>
</gene>
<sequence>MLTDLHPMVQFKPNTWEIDEFDCASIFLLEGKEKAMLIDCGMGIGDLRSVVRKITRKPLVVVITHGHIDHTGNARQFEEIWIHPKDAGHPIPQDIERRRDDTRLIAARQKNMYPYDLYVDIREPGPDEPMPIIHHLYDGQKFDLGGRVITAYECPGHSVGQMMFLDEQSRSLFCGDALNYNLGMRATSIEVAVQSLERIRDLGSYYDGIYNGHHDFRALGKPLGDDCLPTAIEICHDLLEGTATPIMVPSFWGPERPGRLMVQKGKNYIAFDPDNIHEKK</sequence>
<feature type="domain" description="Metallo-beta-lactamase" evidence="1">
    <location>
        <begin position="23"/>
        <end position="213"/>
    </location>
</feature>
<dbReference type="InterPro" id="IPR050855">
    <property type="entry name" value="NDM-1-like"/>
</dbReference>
<reference evidence="3" key="1">
    <citation type="journal article" date="2024" name="J Bioinform Genom">
        <title>Complete genome sequence of the type strain bacterium Sphaerochaeta associata GLS2t (VKM B-2742)t.</title>
        <authorList>
            <person name="Troshina O.Y."/>
            <person name="Tepeeva A.N."/>
            <person name="Arzamasceva V.O."/>
            <person name="Whitman W.B."/>
            <person name="Varghese N."/>
            <person name="Shapiro N."/>
            <person name="Woyke T."/>
            <person name="Kripides N.C."/>
            <person name="Vasilenko O.V."/>
        </authorList>
    </citation>
    <scope>NUCLEOTIDE SEQUENCE [LARGE SCALE GENOMIC DNA]</scope>
    <source>
        <strain evidence="3">GLS2T</strain>
    </source>
</reference>
<dbReference type="Proteomes" id="UP000829708">
    <property type="component" value="Chromosome"/>
</dbReference>
<name>A0ABY4DCP0_9SPIR</name>
<protein>
    <submittedName>
        <fullName evidence="2">MBL fold metallo-hydrolase</fullName>
    </submittedName>
</protein>
<organism evidence="2 3">
    <name type="scientific">Sphaerochaeta associata</name>
    <dbReference type="NCBI Taxonomy" id="1129264"/>
    <lineage>
        <taxon>Bacteria</taxon>
        <taxon>Pseudomonadati</taxon>
        <taxon>Spirochaetota</taxon>
        <taxon>Spirochaetia</taxon>
        <taxon>Spirochaetales</taxon>
        <taxon>Sphaerochaetaceae</taxon>
        <taxon>Sphaerochaeta</taxon>
    </lineage>
</organism>
<proteinExistence type="predicted"/>
<evidence type="ECO:0000313" key="3">
    <source>
        <dbReference type="Proteomes" id="UP000829708"/>
    </source>
</evidence>